<reference evidence="2" key="1">
    <citation type="submission" date="2023-10" db="EMBL/GenBank/DDBJ databases">
        <authorList>
            <person name="Chen Y."/>
            <person name="Shah S."/>
            <person name="Dougan E. K."/>
            <person name="Thang M."/>
            <person name="Chan C."/>
        </authorList>
    </citation>
    <scope>NUCLEOTIDE SEQUENCE [LARGE SCALE GENOMIC DNA]</scope>
</reference>
<evidence type="ECO:0000313" key="2">
    <source>
        <dbReference type="EMBL" id="CAK0903827.1"/>
    </source>
</evidence>
<feature type="region of interest" description="Disordered" evidence="1">
    <location>
        <begin position="60"/>
        <end position="79"/>
    </location>
</feature>
<organism evidence="2 3">
    <name type="scientific">Prorocentrum cordatum</name>
    <dbReference type="NCBI Taxonomy" id="2364126"/>
    <lineage>
        <taxon>Eukaryota</taxon>
        <taxon>Sar</taxon>
        <taxon>Alveolata</taxon>
        <taxon>Dinophyceae</taxon>
        <taxon>Prorocentrales</taxon>
        <taxon>Prorocentraceae</taxon>
        <taxon>Prorocentrum</taxon>
    </lineage>
</organism>
<keyword evidence="3" id="KW-1185">Reference proteome</keyword>
<gene>
    <name evidence="2" type="ORF">PCOR1329_LOCUS80012</name>
</gene>
<comment type="caution">
    <text evidence="2">The sequence shown here is derived from an EMBL/GenBank/DDBJ whole genome shotgun (WGS) entry which is preliminary data.</text>
</comment>
<name>A0ABN9XZU6_9DINO</name>
<evidence type="ECO:0000256" key="1">
    <source>
        <dbReference type="SAM" id="MobiDB-lite"/>
    </source>
</evidence>
<proteinExistence type="predicted"/>
<protein>
    <submittedName>
        <fullName evidence="2">Uncharacterized protein</fullName>
    </submittedName>
</protein>
<dbReference type="EMBL" id="CAUYUJ010021293">
    <property type="protein sequence ID" value="CAK0903827.1"/>
    <property type="molecule type" value="Genomic_DNA"/>
</dbReference>
<evidence type="ECO:0000313" key="3">
    <source>
        <dbReference type="Proteomes" id="UP001189429"/>
    </source>
</evidence>
<dbReference type="Proteomes" id="UP001189429">
    <property type="component" value="Unassembled WGS sequence"/>
</dbReference>
<sequence>MSADEQGHYEDTKHSVQSVYGNGPLRALFRLHMQSSEDGHEVDDWSRLQSWIPRVPGVAARASEPGEAPADPVGDNSSLQRRLNLPGAATCSAEFDEFMMEVDSERSWLESLTADPEPPAESTLVQTEAVKTFIEKKHASWDPYLKRIALGALAMYRRWLSDVYVREHVMMMHIILGGGYLVAHDGVMYFWNGNIRFFEKYEDLMPEIVHAALKGYLLTLEGLFWSITCEVRRGDEAAMSAIEGSLEKNRPEARKAFAARRDNAIFNKGGKGGGKGGGVGGAGESAAEFDALSQVDARGLDGDAPAPADDSAARSATCYITIAASVARVGRSLQIQTIQDKLPSFCCEWCDTPRPSHRGVAGPDVAFVYDLDGTPAKQSARGSERKSIYIGMPHKIKAWLGDPALEAAAARVDQFHGQTFWANAAAHEVCMAALALANRGLNVDQLFFSWGAGGVGLSLATAHLDAMLSHSNHKYFDPQVFYLDEEMRKTVESLKGTIVLTAQEKPEGLRKSSREDLFKKLASADGIFGRLPYQILKVTYLVGWKRMELNKLITFDGVTEGAFHAIRRSLLIQIYARFVDAEYIRRVLPDAEKYGIFPRAPDLKPFMHSGPKPGGQRSAAAPPPGVDFEVGAGASQDAAAPMESLRRHLLQQTLERKFDALTFSYFKQVHTVQIQGLPERKTTVWQAMDSARWAEPGSQGKAKDRLFPKLPLARKFIDVVPPPSLEEPTALPEQWDRAALQRYANGNACRRHNVEITVAVLGSVAKQRGRKSRANTAEAGSDAHLREIGVSIQAAEATLGAMLESARERPTVATAEQPYAKRRKIAVKKSSSGGSDLAERAIPYVCKRAAARCFADVPAAQGCPTRVLFPMLQGTVDLDIHCAVLTIAWQLVEKMDLAEKDLFKEELTLLKQLAEDRDEILQKELKSMGHHAAKRFVLETIGGSGAFDVDAEPFAKKLQRVSRVLRWVACSALPDVYESFCSDAEQRDDKKKEKWPEGQTFSTFYQRAEDCILRQFQTWVLMQPVAHLSLHFDGVRVSRDAVFAEHATVADYAADASAYIAQETSFVVKIKEKTHPTIAEALMSCGAWRPLEAAAAPGNLLKPGNGILLALWRCGDDRASVSVLSLAGATSVENNAASVDKGRTYAECCLSHKISMMPHLGFNAKEDGPDLLHLDGGGSPSCALVHVERALDKASVCFKDNAGGVGLSDVHDALLAGRDSRIAVAFRVDLCPAAQAQAPDEGDGDAGPWRGSRA</sequence>
<accession>A0ABN9XZU6</accession>